<dbReference type="GeneID" id="37044262"/>
<sequence>MATSAPLKTTQALHQDALSREAAVRGFPRLAMRQSQRFREAVVEASLSSLSSDDAGAVPSRRRPLWGETEENVATSSSTRIEDLLPTYYVQHNARCGTCATPLYPGLTSRNSTEQRQHSGMSSSARLCTSCLTTTNPGRPIVEAKSRFAPTRRVKRRDPEHAEAPRPRYQGLPPTEKAAERADSDTAAVKMSTAARDGKDQDLGALTLEQRAALLRRKKKAESSKHKIEGENRSPLPTALPPHNTIDESSKVTSFEKQELESRSEKKKDAPKPMTLDAKANKRAKKGQTTNDKSAALRALLQKDKDKDKSGRTGGSGGGGGGLMDFLGSL</sequence>
<feature type="non-terminal residue" evidence="2">
    <location>
        <position position="1"/>
    </location>
</feature>
<accession>A0A316YGL7</accession>
<dbReference type="RefSeq" id="XP_025375469.1">
    <property type="nucleotide sequence ID" value="XM_025522346.1"/>
</dbReference>
<dbReference type="EMBL" id="KZ819638">
    <property type="protein sequence ID" value="PWN88271.1"/>
    <property type="molecule type" value="Genomic_DNA"/>
</dbReference>
<dbReference type="InParanoid" id="A0A316YGL7"/>
<feature type="compositionally biased region" description="Basic and acidic residues" evidence="1">
    <location>
        <begin position="301"/>
        <end position="311"/>
    </location>
</feature>
<feature type="compositionally biased region" description="Basic and acidic residues" evidence="1">
    <location>
        <begin position="245"/>
        <end position="271"/>
    </location>
</feature>
<feature type="compositionally biased region" description="Basic and acidic residues" evidence="1">
    <location>
        <begin position="157"/>
        <end position="166"/>
    </location>
</feature>
<protein>
    <submittedName>
        <fullName evidence="2">Uncharacterized protein</fullName>
    </submittedName>
</protein>
<name>A0A316YGL7_9BASI</name>
<proteinExistence type="predicted"/>
<dbReference type="AlphaFoldDB" id="A0A316YGL7"/>
<evidence type="ECO:0000313" key="2">
    <source>
        <dbReference type="EMBL" id="PWN88271.1"/>
    </source>
</evidence>
<evidence type="ECO:0000313" key="3">
    <source>
        <dbReference type="Proteomes" id="UP000245768"/>
    </source>
</evidence>
<gene>
    <name evidence="2" type="ORF">FA10DRAFT_268471</name>
</gene>
<evidence type="ECO:0000256" key="1">
    <source>
        <dbReference type="SAM" id="MobiDB-lite"/>
    </source>
</evidence>
<feature type="region of interest" description="Disordered" evidence="1">
    <location>
        <begin position="134"/>
        <end position="196"/>
    </location>
</feature>
<organism evidence="2 3">
    <name type="scientific">Acaromyces ingoldii</name>
    <dbReference type="NCBI Taxonomy" id="215250"/>
    <lineage>
        <taxon>Eukaryota</taxon>
        <taxon>Fungi</taxon>
        <taxon>Dikarya</taxon>
        <taxon>Basidiomycota</taxon>
        <taxon>Ustilaginomycotina</taxon>
        <taxon>Exobasidiomycetes</taxon>
        <taxon>Exobasidiales</taxon>
        <taxon>Cryptobasidiaceae</taxon>
        <taxon>Acaromyces</taxon>
    </lineage>
</organism>
<feature type="region of interest" description="Disordered" evidence="1">
    <location>
        <begin position="215"/>
        <end position="330"/>
    </location>
</feature>
<reference evidence="2 3" key="1">
    <citation type="journal article" date="2018" name="Mol. Biol. Evol.">
        <title>Broad Genomic Sampling Reveals a Smut Pathogenic Ancestry of the Fungal Clade Ustilaginomycotina.</title>
        <authorList>
            <person name="Kijpornyongpan T."/>
            <person name="Mondo S.J."/>
            <person name="Barry K."/>
            <person name="Sandor L."/>
            <person name="Lee J."/>
            <person name="Lipzen A."/>
            <person name="Pangilinan J."/>
            <person name="LaButti K."/>
            <person name="Hainaut M."/>
            <person name="Henrissat B."/>
            <person name="Grigoriev I.V."/>
            <person name="Spatafora J.W."/>
            <person name="Aime M.C."/>
        </authorList>
    </citation>
    <scope>NUCLEOTIDE SEQUENCE [LARGE SCALE GENOMIC DNA]</scope>
    <source>
        <strain evidence="2 3">MCA 4198</strain>
    </source>
</reference>
<feature type="compositionally biased region" description="Basic and acidic residues" evidence="1">
    <location>
        <begin position="221"/>
        <end position="232"/>
    </location>
</feature>
<keyword evidence="3" id="KW-1185">Reference proteome</keyword>
<feature type="compositionally biased region" description="Gly residues" evidence="1">
    <location>
        <begin position="312"/>
        <end position="323"/>
    </location>
</feature>
<dbReference type="Proteomes" id="UP000245768">
    <property type="component" value="Unassembled WGS sequence"/>
</dbReference>